<dbReference type="Proteomes" id="UP000652761">
    <property type="component" value="Unassembled WGS sequence"/>
</dbReference>
<dbReference type="OrthoDB" id="438440at2759"/>
<sequence>MPALRWLPTGVEMAKGGIFAVRGVPHPPLLLSHFPPNQLLSSARTFHRRLLPLFPSRASNLFSTPQSSPSLSRFAHAPSSALYLLHNNQQQQGSKGGTFHGEEGALMSLTCGVECVVCLGCSRWAWKRCTYVGSYDSETWVAADPADFEPVPRICRIILAVYEEDLAHPQFPPPGGYRLNPAWVVKRVTYEETEGNSPPYLIYTDHDAREIVLAIRGLNLARESDYALLLDNGLGMQMFDGGYVHHGLLKSAIWLLKRESETLTNLWKSCGPDYKMVFAGHSLGSGVAALMTVVVVNHRDFVGGIPRSQVRCYAVAPARCMSLNLAVKYADVIYSIDDFLPRTPTPLEDIFKSIFCLPCLLFLVCLRDTFIPESKKLRDPRRLYAPGRMYHIVERKFCRY</sequence>
<dbReference type="AlphaFoldDB" id="A0A843VEV6"/>
<dbReference type="Pfam" id="PF03893">
    <property type="entry name" value="Lipase3_N"/>
    <property type="match status" value="1"/>
</dbReference>
<evidence type="ECO:0008006" key="5">
    <source>
        <dbReference type="Google" id="ProtNLM"/>
    </source>
</evidence>
<dbReference type="CDD" id="cd00519">
    <property type="entry name" value="Lipase_3"/>
    <property type="match status" value="1"/>
</dbReference>
<dbReference type="SUPFAM" id="SSF53474">
    <property type="entry name" value="alpha/beta-Hydrolases"/>
    <property type="match status" value="1"/>
</dbReference>
<organism evidence="3 4">
    <name type="scientific">Colocasia esculenta</name>
    <name type="common">Wild taro</name>
    <name type="synonym">Arum esculentum</name>
    <dbReference type="NCBI Taxonomy" id="4460"/>
    <lineage>
        <taxon>Eukaryota</taxon>
        <taxon>Viridiplantae</taxon>
        <taxon>Streptophyta</taxon>
        <taxon>Embryophyta</taxon>
        <taxon>Tracheophyta</taxon>
        <taxon>Spermatophyta</taxon>
        <taxon>Magnoliopsida</taxon>
        <taxon>Liliopsida</taxon>
        <taxon>Araceae</taxon>
        <taxon>Aroideae</taxon>
        <taxon>Colocasieae</taxon>
        <taxon>Colocasia</taxon>
    </lineage>
</organism>
<evidence type="ECO:0000313" key="3">
    <source>
        <dbReference type="EMBL" id="MQL95151.1"/>
    </source>
</evidence>
<accession>A0A843VEV6</accession>
<keyword evidence="4" id="KW-1185">Reference proteome</keyword>
<dbReference type="GO" id="GO:0016042">
    <property type="term" value="P:lipid catabolic process"/>
    <property type="evidence" value="ECO:0007669"/>
    <property type="project" value="InterPro"/>
</dbReference>
<comment type="caution">
    <text evidence="3">The sequence shown here is derived from an EMBL/GenBank/DDBJ whole genome shotgun (WGS) entry which is preliminary data.</text>
</comment>
<feature type="domain" description="Mono-/di-acylglycerol lipase N-terminal" evidence="2">
    <location>
        <begin position="113"/>
        <end position="178"/>
    </location>
</feature>
<protein>
    <recommendedName>
        <fullName evidence="5">Calmodulin-binding heat-shock protein</fullName>
    </recommendedName>
</protein>
<evidence type="ECO:0000259" key="1">
    <source>
        <dbReference type="Pfam" id="PF01764"/>
    </source>
</evidence>
<evidence type="ECO:0000313" key="4">
    <source>
        <dbReference type="Proteomes" id="UP000652761"/>
    </source>
</evidence>
<feature type="domain" description="Fungal lipase-type" evidence="1">
    <location>
        <begin position="212"/>
        <end position="345"/>
    </location>
</feature>
<dbReference type="Gene3D" id="3.40.50.1820">
    <property type="entry name" value="alpha/beta hydrolase"/>
    <property type="match status" value="1"/>
</dbReference>
<dbReference type="InterPro" id="IPR029058">
    <property type="entry name" value="AB_hydrolase_fold"/>
</dbReference>
<proteinExistence type="predicted"/>
<dbReference type="Pfam" id="PF01764">
    <property type="entry name" value="Lipase_3"/>
    <property type="match status" value="1"/>
</dbReference>
<dbReference type="PANTHER" id="PTHR46398:SF7">
    <property type="entry name" value="ALPHA_BETA-HYDROLASES SUPERFAMILY PROTEIN"/>
    <property type="match status" value="1"/>
</dbReference>
<evidence type="ECO:0000259" key="2">
    <source>
        <dbReference type="Pfam" id="PF03893"/>
    </source>
</evidence>
<dbReference type="InterPro" id="IPR002921">
    <property type="entry name" value="Fungal_lipase-type"/>
</dbReference>
<dbReference type="PANTHER" id="PTHR46398">
    <property type="entry name" value="ALPHA/BETA-HYDROLASES SUPERFAMILY PROTEIN"/>
    <property type="match status" value="1"/>
</dbReference>
<name>A0A843VEV6_COLES</name>
<gene>
    <name evidence="3" type="ORF">Taro_027808</name>
</gene>
<reference evidence="3" key="1">
    <citation type="submission" date="2017-07" db="EMBL/GenBank/DDBJ databases">
        <title>Taro Niue Genome Assembly and Annotation.</title>
        <authorList>
            <person name="Atibalentja N."/>
            <person name="Keating K."/>
            <person name="Fields C.J."/>
        </authorList>
    </citation>
    <scope>NUCLEOTIDE SEQUENCE</scope>
    <source>
        <strain evidence="3">Niue_2</strain>
        <tissue evidence="3">Leaf</tissue>
    </source>
</reference>
<dbReference type="EMBL" id="NMUH01001759">
    <property type="protein sequence ID" value="MQL95151.1"/>
    <property type="molecule type" value="Genomic_DNA"/>
</dbReference>
<dbReference type="InterPro" id="IPR005592">
    <property type="entry name" value="Mono/diacylglycerol_lipase_N"/>
</dbReference>